<reference evidence="8" key="1">
    <citation type="journal article" date="2021" name="Open Biol.">
        <title>Shared evolutionary footprints suggest mitochondrial oxidative damage underlies multiple complex I losses in fungi.</title>
        <authorList>
            <person name="Schikora-Tamarit M.A."/>
            <person name="Marcet-Houben M."/>
            <person name="Nosek J."/>
            <person name="Gabaldon T."/>
        </authorList>
    </citation>
    <scope>NUCLEOTIDE SEQUENCE</scope>
    <source>
        <strain evidence="8">NCAIM Y.01608</strain>
    </source>
</reference>
<organism evidence="8 9">
    <name type="scientific">Ogataea polymorpha</name>
    <dbReference type="NCBI Taxonomy" id="460523"/>
    <lineage>
        <taxon>Eukaryota</taxon>
        <taxon>Fungi</taxon>
        <taxon>Dikarya</taxon>
        <taxon>Ascomycota</taxon>
        <taxon>Saccharomycotina</taxon>
        <taxon>Pichiomycetes</taxon>
        <taxon>Pichiales</taxon>
        <taxon>Pichiaceae</taxon>
        <taxon>Ogataea</taxon>
    </lineage>
</organism>
<dbReference type="AlphaFoldDB" id="A0A1B7SF27"/>
<evidence type="ECO:0000313" key="9">
    <source>
        <dbReference type="Proteomes" id="UP000788993"/>
    </source>
</evidence>
<evidence type="ECO:0000313" key="8">
    <source>
        <dbReference type="EMBL" id="KAH3665048.1"/>
    </source>
</evidence>
<comment type="caution">
    <text evidence="8">The sequence shown here is derived from an EMBL/GenBank/DDBJ whole genome shotgun (WGS) entry which is preliminary data.</text>
</comment>
<comment type="function">
    <text evidence="6">Required for the formation of N(7)-methylguanine at position 46 (m7G46) in tRNA. In the complex, it is required to stabilize and induce conformational changes of the catalytic subunit.</text>
</comment>
<proteinExistence type="inferred from homology"/>
<dbReference type="RefSeq" id="XP_018210039.1">
    <property type="nucleotide sequence ID" value="XM_018356306.1"/>
</dbReference>
<comment type="subcellular location">
    <subcellularLocation>
        <location evidence="1 6">Nucleus</location>
    </subcellularLocation>
</comment>
<accession>A0A1B7SF27</accession>
<reference evidence="8" key="2">
    <citation type="submission" date="2021-01" db="EMBL/GenBank/DDBJ databases">
        <authorList>
            <person name="Schikora-Tamarit M.A."/>
        </authorList>
    </citation>
    <scope>NUCLEOTIDE SEQUENCE</scope>
    <source>
        <strain evidence="8">NCAIM Y.01608</strain>
    </source>
</reference>
<dbReference type="SUPFAM" id="SSF50978">
    <property type="entry name" value="WD40 repeat-like"/>
    <property type="match status" value="1"/>
</dbReference>
<feature type="compositionally biased region" description="Basic and acidic residues" evidence="7">
    <location>
        <begin position="62"/>
        <end position="72"/>
    </location>
</feature>
<dbReference type="EMBL" id="JAEUBD010001178">
    <property type="protein sequence ID" value="KAH3665048.1"/>
    <property type="molecule type" value="Genomic_DNA"/>
</dbReference>
<dbReference type="GO" id="GO:0106004">
    <property type="term" value="P:tRNA (guanine-N7)-methylation"/>
    <property type="evidence" value="ECO:0007669"/>
    <property type="project" value="UniProtKB-UniRule"/>
</dbReference>
<dbReference type="GO" id="GO:0005634">
    <property type="term" value="C:nucleus"/>
    <property type="evidence" value="ECO:0007669"/>
    <property type="project" value="UniProtKB-SubCell"/>
</dbReference>
<dbReference type="GO" id="GO:0008047">
    <property type="term" value="F:enzyme activator activity"/>
    <property type="evidence" value="ECO:0007669"/>
    <property type="project" value="EnsemblFungi"/>
</dbReference>
<dbReference type="HAMAP" id="MF_03056">
    <property type="entry name" value="TRM82"/>
    <property type="match status" value="1"/>
</dbReference>
<comment type="similarity">
    <text evidence="6">Belongs to the WD repeat TRM82 family.</text>
</comment>
<dbReference type="Gene3D" id="2.130.10.10">
    <property type="entry name" value="YVTN repeat-like/Quinoprotein amine dehydrogenase"/>
    <property type="match status" value="1"/>
</dbReference>
<keyword evidence="4 6" id="KW-0677">Repeat</keyword>
<dbReference type="InterPro" id="IPR028884">
    <property type="entry name" value="Trm82"/>
</dbReference>
<dbReference type="GO" id="GO:0106143">
    <property type="term" value="C:tRNA (m7G46) methyltransferase complex"/>
    <property type="evidence" value="ECO:0007669"/>
    <property type="project" value="EnsemblFungi"/>
</dbReference>
<evidence type="ECO:0000256" key="6">
    <source>
        <dbReference type="HAMAP-Rule" id="MF_03056"/>
    </source>
</evidence>
<protein>
    <submittedName>
        <fullName evidence="8">Uncharacterized protein</fullName>
    </submittedName>
</protein>
<gene>
    <name evidence="8" type="ORF">OGATHE_003863</name>
</gene>
<evidence type="ECO:0000256" key="2">
    <source>
        <dbReference type="ARBA" id="ARBA00022574"/>
    </source>
</evidence>
<dbReference type="PANTHER" id="PTHR16288">
    <property type="entry name" value="WD40 REPEAT PROTEIN 4"/>
    <property type="match status" value="1"/>
</dbReference>
<evidence type="ECO:0000256" key="7">
    <source>
        <dbReference type="SAM" id="MobiDB-lite"/>
    </source>
</evidence>
<evidence type="ECO:0000256" key="1">
    <source>
        <dbReference type="ARBA" id="ARBA00004123"/>
    </source>
</evidence>
<dbReference type="InterPro" id="IPR036322">
    <property type="entry name" value="WD40_repeat_dom_sf"/>
</dbReference>
<dbReference type="PANTHER" id="PTHR16288:SF0">
    <property type="entry name" value="TRNA (GUANINE-N(7)-)-METHYLTRANSFERASE NON-CATALYTIC SUBUNIT WDR4"/>
    <property type="match status" value="1"/>
</dbReference>
<keyword evidence="5 6" id="KW-0539">Nucleus</keyword>
<dbReference type="Proteomes" id="UP000788993">
    <property type="component" value="Unassembled WGS sequence"/>
</dbReference>
<feature type="region of interest" description="Disordered" evidence="7">
    <location>
        <begin position="62"/>
        <end position="82"/>
    </location>
</feature>
<evidence type="ECO:0000256" key="5">
    <source>
        <dbReference type="ARBA" id="ARBA00023242"/>
    </source>
</evidence>
<name>A0A1B7SF27_9ASCO</name>
<keyword evidence="2 6" id="KW-0853">WD repeat</keyword>
<dbReference type="OrthoDB" id="339900at2759"/>
<keyword evidence="9" id="KW-1185">Reference proteome</keyword>
<dbReference type="InterPro" id="IPR015943">
    <property type="entry name" value="WD40/YVTN_repeat-like_dom_sf"/>
</dbReference>
<comment type="pathway">
    <text evidence="6">tRNA modification; N(7)-methylguanine-tRNA biosynthesis.</text>
</comment>
<dbReference type="GO" id="GO:0005829">
    <property type="term" value="C:cytosol"/>
    <property type="evidence" value="ECO:0007669"/>
    <property type="project" value="EnsemblFungi"/>
</dbReference>
<evidence type="ECO:0000256" key="3">
    <source>
        <dbReference type="ARBA" id="ARBA00022694"/>
    </source>
</evidence>
<keyword evidence="3 6" id="KW-0819">tRNA processing</keyword>
<sequence length="406" mass="45571">MKHPFQKVLLNEKGDLLFAGAGQKLFVFQRRENWQLTDSWLDTVDHNYALIKEYEARSRKFEQEAAAGDRKPPKVPTPGPGAPPKLCYIRDIHLSRNEKYLILTTDTDKAVVVFELNGGSLRQIKRQPLPKRPCAVSTSLDDSTVVVGDKFGDVYCIDMLSAEIKDEKDMVPVLGHVSMLTGVLNVSDGAGNELVVTTDRDEHIRLSRFPQSYIIERWLFEHEEFVASIVAPRWCRDRVLVSGGGDPFLCSWHWQEGVLADKLDLSAAVEPYLTEEHLVPSRFQNEAGDLKEFTVSQLVELPSQNRLVVLFDKMSAFLVVSVAEDGKLALERTVAVASPVICGAASALSLVLSVRGAENCLLEYTLESWTCVELREVYGCNDVEWDEKGDLFASFSVNQLRKRSEH</sequence>
<evidence type="ECO:0000256" key="4">
    <source>
        <dbReference type="ARBA" id="ARBA00022737"/>
    </source>
</evidence>